<dbReference type="Gene3D" id="3.30.420.10">
    <property type="entry name" value="Ribonuclease H-like superfamily/Ribonuclease H"/>
    <property type="match status" value="1"/>
</dbReference>
<accession>A0AAW2S2F8</accession>
<dbReference type="InterPro" id="IPR036397">
    <property type="entry name" value="RNaseH_sf"/>
</dbReference>
<sequence>DTCFKLHGVPEWYKDLNEQKKKGSVNRAFASTETQSTLNRFNSQGDYLVFDLLEALKTIQSNKMQRDLVQVHFAQDMEIAAWHKRLGHPSPLVLTHISELNIAEYNKSYICPVCPLAKQSRKSFPSYVHHAAHPFDLIHIDIWGPYKQPSLSECHYVLTIIDDHSR</sequence>
<dbReference type="PANTHER" id="PTHR42648:SF31">
    <property type="entry name" value="RNA-DIRECTED DNA POLYMERASE"/>
    <property type="match status" value="1"/>
</dbReference>
<dbReference type="AlphaFoldDB" id="A0AAW2S2F8"/>
<dbReference type="EMBL" id="JACGWJ010000012">
    <property type="protein sequence ID" value="KAL0385916.1"/>
    <property type="molecule type" value="Genomic_DNA"/>
</dbReference>
<proteinExistence type="predicted"/>
<evidence type="ECO:0000313" key="2">
    <source>
        <dbReference type="EMBL" id="KAL0385916.1"/>
    </source>
</evidence>
<comment type="caution">
    <text evidence="2">The sequence shown here is derived from an EMBL/GenBank/DDBJ whole genome shotgun (WGS) entry which is preliminary data.</text>
</comment>
<dbReference type="GO" id="GO:0003676">
    <property type="term" value="F:nucleic acid binding"/>
    <property type="evidence" value="ECO:0007669"/>
    <property type="project" value="InterPro"/>
</dbReference>
<dbReference type="Pfam" id="PF13976">
    <property type="entry name" value="gag_pre-integrs"/>
    <property type="match status" value="1"/>
</dbReference>
<protein>
    <recommendedName>
        <fullName evidence="1">GAG-pre-integrase domain-containing protein</fullName>
    </recommendedName>
</protein>
<dbReference type="InterPro" id="IPR025724">
    <property type="entry name" value="GAG-pre-integrase_dom"/>
</dbReference>
<feature type="non-terminal residue" evidence="2">
    <location>
        <position position="1"/>
    </location>
</feature>
<organism evidence="2">
    <name type="scientific">Sesamum radiatum</name>
    <name type="common">Black benniseed</name>
    <dbReference type="NCBI Taxonomy" id="300843"/>
    <lineage>
        <taxon>Eukaryota</taxon>
        <taxon>Viridiplantae</taxon>
        <taxon>Streptophyta</taxon>
        <taxon>Embryophyta</taxon>
        <taxon>Tracheophyta</taxon>
        <taxon>Spermatophyta</taxon>
        <taxon>Magnoliopsida</taxon>
        <taxon>eudicotyledons</taxon>
        <taxon>Gunneridae</taxon>
        <taxon>Pentapetalae</taxon>
        <taxon>asterids</taxon>
        <taxon>lamiids</taxon>
        <taxon>Lamiales</taxon>
        <taxon>Pedaliaceae</taxon>
        <taxon>Sesamum</taxon>
    </lineage>
</organism>
<evidence type="ECO:0000259" key="1">
    <source>
        <dbReference type="Pfam" id="PF13976"/>
    </source>
</evidence>
<reference evidence="2" key="2">
    <citation type="journal article" date="2024" name="Plant">
        <title>Genomic evolution and insights into agronomic trait innovations of Sesamum species.</title>
        <authorList>
            <person name="Miao H."/>
            <person name="Wang L."/>
            <person name="Qu L."/>
            <person name="Liu H."/>
            <person name="Sun Y."/>
            <person name="Le M."/>
            <person name="Wang Q."/>
            <person name="Wei S."/>
            <person name="Zheng Y."/>
            <person name="Lin W."/>
            <person name="Duan Y."/>
            <person name="Cao H."/>
            <person name="Xiong S."/>
            <person name="Wang X."/>
            <person name="Wei L."/>
            <person name="Li C."/>
            <person name="Ma Q."/>
            <person name="Ju M."/>
            <person name="Zhao R."/>
            <person name="Li G."/>
            <person name="Mu C."/>
            <person name="Tian Q."/>
            <person name="Mei H."/>
            <person name="Zhang T."/>
            <person name="Gao T."/>
            <person name="Zhang H."/>
        </authorList>
    </citation>
    <scope>NUCLEOTIDE SEQUENCE</scope>
    <source>
        <strain evidence="2">G02</strain>
    </source>
</reference>
<dbReference type="PANTHER" id="PTHR42648">
    <property type="entry name" value="TRANSPOSASE, PUTATIVE-RELATED"/>
    <property type="match status" value="1"/>
</dbReference>
<dbReference type="SUPFAM" id="SSF53098">
    <property type="entry name" value="Ribonuclease H-like"/>
    <property type="match status" value="1"/>
</dbReference>
<name>A0AAW2S2F8_SESRA</name>
<dbReference type="InterPro" id="IPR039537">
    <property type="entry name" value="Retrotran_Ty1/copia-like"/>
</dbReference>
<feature type="non-terminal residue" evidence="2">
    <location>
        <position position="166"/>
    </location>
</feature>
<gene>
    <name evidence="2" type="ORF">Sradi_2985900</name>
</gene>
<feature type="domain" description="GAG-pre-integrase" evidence="1">
    <location>
        <begin position="59"/>
        <end position="119"/>
    </location>
</feature>
<reference evidence="2" key="1">
    <citation type="submission" date="2020-06" db="EMBL/GenBank/DDBJ databases">
        <authorList>
            <person name="Li T."/>
            <person name="Hu X."/>
            <person name="Zhang T."/>
            <person name="Song X."/>
            <person name="Zhang H."/>
            <person name="Dai N."/>
            <person name="Sheng W."/>
            <person name="Hou X."/>
            <person name="Wei L."/>
        </authorList>
    </citation>
    <scope>NUCLEOTIDE SEQUENCE</scope>
    <source>
        <strain evidence="2">G02</strain>
        <tissue evidence="2">Leaf</tissue>
    </source>
</reference>
<dbReference type="InterPro" id="IPR012337">
    <property type="entry name" value="RNaseH-like_sf"/>
</dbReference>